<evidence type="ECO:0000313" key="4">
    <source>
        <dbReference type="Proteomes" id="UP000011715"/>
    </source>
</evidence>
<keyword evidence="4" id="KW-1185">Reference proteome</keyword>
<reference evidence="4" key="1">
    <citation type="submission" date="2010-05" db="EMBL/GenBank/DDBJ databases">
        <title>The genome sequence of Magnaporthe poae strain ATCC 64411.</title>
        <authorList>
            <person name="Ma L.-J."/>
            <person name="Dead R."/>
            <person name="Young S."/>
            <person name="Zeng Q."/>
            <person name="Koehrsen M."/>
            <person name="Alvarado L."/>
            <person name="Berlin A."/>
            <person name="Chapman S.B."/>
            <person name="Chen Z."/>
            <person name="Freedman E."/>
            <person name="Gellesch M."/>
            <person name="Goldberg J."/>
            <person name="Griggs A."/>
            <person name="Gujja S."/>
            <person name="Heilman E.R."/>
            <person name="Heiman D."/>
            <person name="Hepburn T."/>
            <person name="Howarth C."/>
            <person name="Jen D."/>
            <person name="Larson L."/>
            <person name="Mehta T."/>
            <person name="Neiman D."/>
            <person name="Pearson M."/>
            <person name="Roberts A."/>
            <person name="Saif S."/>
            <person name="Shea T."/>
            <person name="Shenoy N."/>
            <person name="Sisk P."/>
            <person name="Stolte C."/>
            <person name="Sykes S."/>
            <person name="Walk T."/>
            <person name="White J."/>
            <person name="Yandava C."/>
            <person name="Haas B."/>
            <person name="Nusbaum C."/>
            <person name="Birren B."/>
        </authorList>
    </citation>
    <scope>NUCLEOTIDE SEQUENCE [LARGE SCALE GENOMIC DNA]</scope>
    <source>
        <strain evidence="4">ATCC 64411 / 73-15</strain>
    </source>
</reference>
<dbReference type="EMBL" id="ADBL01002396">
    <property type="status" value="NOT_ANNOTATED_CDS"/>
    <property type="molecule type" value="Genomic_DNA"/>
</dbReference>
<dbReference type="VEuPathDB" id="FungiDB:MAPG_09387"/>
<reference evidence="3" key="5">
    <citation type="submission" date="2015-06" db="UniProtKB">
        <authorList>
            <consortium name="EnsemblFungi"/>
        </authorList>
    </citation>
    <scope>IDENTIFICATION</scope>
    <source>
        <strain evidence="3">ATCC 64411</strain>
    </source>
</reference>
<feature type="region of interest" description="Disordered" evidence="1">
    <location>
        <begin position="81"/>
        <end position="110"/>
    </location>
</feature>
<protein>
    <submittedName>
        <fullName evidence="2 3">Uncharacterized protein</fullName>
    </submittedName>
</protein>
<reference evidence="2" key="3">
    <citation type="submission" date="2011-03" db="EMBL/GenBank/DDBJ databases">
        <title>Annotation of Magnaporthe poae ATCC 64411.</title>
        <authorList>
            <person name="Ma L.-J."/>
            <person name="Dead R."/>
            <person name="Young S.K."/>
            <person name="Zeng Q."/>
            <person name="Gargeya S."/>
            <person name="Fitzgerald M."/>
            <person name="Haas B."/>
            <person name="Abouelleil A."/>
            <person name="Alvarado L."/>
            <person name="Arachchi H.M."/>
            <person name="Berlin A."/>
            <person name="Brown A."/>
            <person name="Chapman S.B."/>
            <person name="Chen Z."/>
            <person name="Dunbar C."/>
            <person name="Freedman E."/>
            <person name="Gearin G."/>
            <person name="Gellesch M."/>
            <person name="Goldberg J."/>
            <person name="Griggs A."/>
            <person name="Gujja S."/>
            <person name="Heiman D."/>
            <person name="Howarth C."/>
            <person name="Larson L."/>
            <person name="Lui A."/>
            <person name="MacDonald P.J.P."/>
            <person name="Mehta T."/>
            <person name="Montmayeur A."/>
            <person name="Murphy C."/>
            <person name="Neiman D."/>
            <person name="Pearson M."/>
            <person name="Priest M."/>
            <person name="Roberts A."/>
            <person name="Saif S."/>
            <person name="Shea T."/>
            <person name="Shenoy N."/>
            <person name="Sisk P."/>
            <person name="Stolte C."/>
            <person name="Sykes S."/>
            <person name="Yandava C."/>
            <person name="Wortman J."/>
            <person name="Nusbaum C."/>
            <person name="Birren B."/>
        </authorList>
    </citation>
    <scope>NUCLEOTIDE SEQUENCE</scope>
    <source>
        <strain evidence="2">ATCC 64411</strain>
    </source>
</reference>
<evidence type="ECO:0000313" key="3">
    <source>
        <dbReference type="EnsemblFungi" id="MAPG_09387T0"/>
    </source>
</evidence>
<evidence type="ECO:0000313" key="2">
    <source>
        <dbReference type="EMBL" id="KLU90862.1"/>
    </source>
</evidence>
<feature type="compositionally biased region" description="Polar residues" evidence="1">
    <location>
        <begin position="99"/>
        <end position="108"/>
    </location>
</feature>
<dbReference type="EMBL" id="GL876976">
    <property type="protein sequence ID" value="KLU90862.1"/>
    <property type="molecule type" value="Genomic_DNA"/>
</dbReference>
<reference evidence="3" key="4">
    <citation type="journal article" date="2015" name="G3 (Bethesda)">
        <title>Genome sequences of three phytopathogenic species of the Magnaporthaceae family of fungi.</title>
        <authorList>
            <person name="Okagaki L.H."/>
            <person name="Nunes C.C."/>
            <person name="Sailsbery J."/>
            <person name="Clay B."/>
            <person name="Brown D."/>
            <person name="John T."/>
            <person name="Oh Y."/>
            <person name="Young N."/>
            <person name="Fitzgerald M."/>
            <person name="Haas B.J."/>
            <person name="Zeng Q."/>
            <person name="Young S."/>
            <person name="Adiconis X."/>
            <person name="Fan L."/>
            <person name="Levin J.Z."/>
            <person name="Mitchell T.K."/>
            <person name="Okubara P.A."/>
            <person name="Farman M.L."/>
            <person name="Kohn L.M."/>
            <person name="Birren B."/>
            <person name="Ma L.-J."/>
            <person name="Dean R.A."/>
        </authorList>
    </citation>
    <scope>NUCLEOTIDE SEQUENCE</scope>
    <source>
        <strain evidence="3">ATCC 64411 / 73-15</strain>
    </source>
</reference>
<dbReference type="Proteomes" id="UP000011715">
    <property type="component" value="Unassembled WGS sequence"/>
</dbReference>
<gene>
    <name evidence="2" type="ORF">MAPG_09387</name>
</gene>
<reference evidence="2" key="2">
    <citation type="submission" date="2010-05" db="EMBL/GenBank/DDBJ databases">
        <title>The Genome Sequence of Magnaporthe poae strain ATCC 64411.</title>
        <authorList>
            <consortium name="The Broad Institute Genome Sequencing Platform"/>
            <consortium name="Broad Institute Genome Sequencing Center for Infectious Disease"/>
            <person name="Ma L.-J."/>
            <person name="Dead R."/>
            <person name="Young S."/>
            <person name="Zeng Q."/>
            <person name="Koehrsen M."/>
            <person name="Alvarado L."/>
            <person name="Berlin A."/>
            <person name="Chapman S.B."/>
            <person name="Chen Z."/>
            <person name="Freedman E."/>
            <person name="Gellesch M."/>
            <person name="Goldberg J."/>
            <person name="Griggs A."/>
            <person name="Gujja S."/>
            <person name="Heilman E.R."/>
            <person name="Heiman D."/>
            <person name="Hepburn T."/>
            <person name="Howarth C."/>
            <person name="Jen D."/>
            <person name="Larson L."/>
            <person name="Mehta T."/>
            <person name="Neiman D."/>
            <person name="Pearson M."/>
            <person name="Roberts A."/>
            <person name="Saif S."/>
            <person name="Shea T."/>
            <person name="Shenoy N."/>
            <person name="Sisk P."/>
            <person name="Stolte C."/>
            <person name="Sykes S."/>
            <person name="Walk T."/>
            <person name="White J."/>
            <person name="Yandava C."/>
            <person name="Haas B."/>
            <person name="Nusbaum C."/>
            <person name="Birren B."/>
        </authorList>
    </citation>
    <scope>NUCLEOTIDE SEQUENCE</scope>
    <source>
        <strain evidence="2">ATCC 64411</strain>
    </source>
</reference>
<accession>A0A0C4E9T8</accession>
<feature type="compositionally biased region" description="Basic residues" evidence="1">
    <location>
        <begin position="82"/>
        <end position="98"/>
    </location>
</feature>
<dbReference type="AlphaFoldDB" id="A0A0C4E9T8"/>
<proteinExistence type="predicted"/>
<evidence type="ECO:0000256" key="1">
    <source>
        <dbReference type="SAM" id="MobiDB-lite"/>
    </source>
</evidence>
<name>A0A0C4E9T8_MAGP6</name>
<organism evidence="3 4">
    <name type="scientific">Magnaporthiopsis poae (strain ATCC 64411 / 73-15)</name>
    <name type="common">Kentucky bluegrass fungus</name>
    <name type="synonym">Magnaporthe poae</name>
    <dbReference type="NCBI Taxonomy" id="644358"/>
    <lineage>
        <taxon>Eukaryota</taxon>
        <taxon>Fungi</taxon>
        <taxon>Dikarya</taxon>
        <taxon>Ascomycota</taxon>
        <taxon>Pezizomycotina</taxon>
        <taxon>Sordariomycetes</taxon>
        <taxon>Sordariomycetidae</taxon>
        <taxon>Magnaporthales</taxon>
        <taxon>Magnaporthaceae</taxon>
        <taxon>Magnaporthiopsis</taxon>
    </lineage>
</organism>
<sequence length="286" mass="31797">MDEDEHPGTWDDTSTHFGHCNAPGGHVMGHATARAVDGGIHMLDSPLTARQRRDYISLVASSPHTQSATPTLYGNGVPGKPGHQHRVKGHPGHGHRSRVTTGQPSQSHIPKGTWRRQFCLSDLKSSRGRQGGGGYENNTCLGGRHGEFTATVLQMNLWRLSRHRSEAVPQALGRLPPDTLRSLARNPCLRADVELPACQAGQYQRQQQTAGLSRSNWRWRMEHHEETTNQQLPERPAALLPSLDGVIRAYHQLSRPWRRWGYQRNRIAMSLRAGALSKILDGDISP</sequence>
<dbReference type="EnsemblFungi" id="MAPG_09387T0">
    <property type="protein sequence ID" value="MAPG_09387T0"/>
    <property type="gene ID" value="MAPG_09387"/>
</dbReference>